<keyword evidence="2" id="KW-1185">Reference proteome</keyword>
<dbReference type="OrthoDB" id="10001675at2759"/>
<reference evidence="1" key="1">
    <citation type="submission" date="2022-03" db="EMBL/GenBank/DDBJ databases">
        <authorList>
            <person name="Martin C."/>
        </authorList>
    </citation>
    <scope>NUCLEOTIDE SEQUENCE</scope>
</reference>
<dbReference type="EMBL" id="CAIIXF020000002">
    <property type="protein sequence ID" value="CAH1776757.1"/>
    <property type="molecule type" value="Genomic_DNA"/>
</dbReference>
<dbReference type="Proteomes" id="UP000749559">
    <property type="component" value="Unassembled WGS sequence"/>
</dbReference>
<sequence>MIKHPGELIGQISHDFDDHPQSQTNHISTINLVRFIDKGYPSSVAEYGVDLGAQGRSDVSELLEAGWKGFKSDGRIKKDKISKKLNMTSKIITPKNVKDICKMFNIPKNVGVLKIDIDSYDWDVLKAFLEAGVRADIFSMEYNPVYPPGIHYHMNYTDGFKWTFLSKRPKEKQILYGASLRAWYDLLEPYGYTLIDADWYNTMFVRDKYVDIFGPIPTDVETVWRNGWFERPGRHTQKDLVTKYWLNYPRQEVWATMDTSEVIEEIKRLEKL</sequence>
<protein>
    <submittedName>
        <fullName evidence="1">Uncharacterized protein</fullName>
    </submittedName>
</protein>
<organism evidence="1 2">
    <name type="scientific">Owenia fusiformis</name>
    <name type="common">Polychaete worm</name>
    <dbReference type="NCBI Taxonomy" id="6347"/>
    <lineage>
        <taxon>Eukaryota</taxon>
        <taxon>Metazoa</taxon>
        <taxon>Spiralia</taxon>
        <taxon>Lophotrochozoa</taxon>
        <taxon>Annelida</taxon>
        <taxon>Polychaeta</taxon>
        <taxon>Sedentaria</taxon>
        <taxon>Canalipalpata</taxon>
        <taxon>Sabellida</taxon>
        <taxon>Oweniida</taxon>
        <taxon>Oweniidae</taxon>
        <taxon>Owenia</taxon>
    </lineage>
</organism>
<dbReference type="AlphaFoldDB" id="A0A8S4N8D2"/>
<accession>A0A8S4N8D2</accession>
<name>A0A8S4N8D2_OWEFU</name>
<gene>
    <name evidence="1" type="ORF">OFUS_LOCUS3901</name>
</gene>
<proteinExistence type="predicted"/>
<comment type="caution">
    <text evidence="1">The sequence shown here is derived from an EMBL/GenBank/DDBJ whole genome shotgun (WGS) entry which is preliminary data.</text>
</comment>
<evidence type="ECO:0000313" key="1">
    <source>
        <dbReference type="EMBL" id="CAH1776757.1"/>
    </source>
</evidence>
<evidence type="ECO:0000313" key="2">
    <source>
        <dbReference type="Proteomes" id="UP000749559"/>
    </source>
</evidence>